<dbReference type="InterPro" id="IPR015947">
    <property type="entry name" value="PUA-like_sf"/>
</dbReference>
<dbReference type="Proteomes" id="UP001305779">
    <property type="component" value="Unassembled WGS sequence"/>
</dbReference>
<keyword evidence="1 2" id="KW-0539">Nucleus</keyword>
<proteinExistence type="predicted"/>
<feature type="region of interest" description="Disordered" evidence="3">
    <location>
        <begin position="531"/>
        <end position="563"/>
    </location>
</feature>
<feature type="compositionally biased region" description="Low complexity" evidence="3">
    <location>
        <begin position="1"/>
        <end position="18"/>
    </location>
</feature>
<comment type="caution">
    <text evidence="5">The sequence shown here is derived from an EMBL/GenBank/DDBJ whole genome shotgun (WGS) entry which is preliminary data.</text>
</comment>
<gene>
    <name evidence="5" type="ORF">PRZ48_004728</name>
</gene>
<dbReference type="PANTHER" id="PTHR14140:SF27">
    <property type="entry name" value="OS04G0289800 PROTEIN"/>
    <property type="match status" value="1"/>
</dbReference>
<feature type="compositionally biased region" description="Basic and acidic residues" evidence="3">
    <location>
        <begin position="19"/>
        <end position="36"/>
    </location>
</feature>
<feature type="compositionally biased region" description="Basic and acidic residues" evidence="3">
    <location>
        <begin position="220"/>
        <end position="229"/>
    </location>
</feature>
<feature type="compositionally biased region" description="Basic and acidic residues" evidence="3">
    <location>
        <begin position="362"/>
        <end position="377"/>
    </location>
</feature>
<dbReference type="InterPro" id="IPR045134">
    <property type="entry name" value="UHRF1/2-like"/>
</dbReference>
<dbReference type="PROSITE" id="PS51015">
    <property type="entry name" value="YDG"/>
    <property type="match status" value="1"/>
</dbReference>
<evidence type="ECO:0000256" key="1">
    <source>
        <dbReference type="ARBA" id="ARBA00023242"/>
    </source>
</evidence>
<feature type="compositionally biased region" description="Low complexity" evidence="3">
    <location>
        <begin position="124"/>
        <end position="138"/>
    </location>
</feature>
<dbReference type="EMBL" id="JAXOVC010000003">
    <property type="protein sequence ID" value="KAK4503813.1"/>
    <property type="molecule type" value="Genomic_DNA"/>
</dbReference>
<evidence type="ECO:0000256" key="2">
    <source>
        <dbReference type="PROSITE-ProRule" id="PRU00358"/>
    </source>
</evidence>
<feature type="compositionally biased region" description="Basic and acidic residues" evidence="3">
    <location>
        <begin position="78"/>
        <end position="123"/>
    </location>
</feature>
<evidence type="ECO:0000259" key="4">
    <source>
        <dbReference type="PROSITE" id="PS51015"/>
    </source>
</evidence>
<dbReference type="InterPro" id="IPR036987">
    <property type="entry name" value="SRA-YDG_sf"/>
</dbReference>
<feature type="domain" description="YDG" evidence="4">
    <location>
        <begin position="388"/>
        <end position="529"/>
    </location>
</feature>
<feature type="region of interest" description="Disordered" evidence="3">
    <location>
        <begin position="1"/>
        <end position="229"/>
    </location>
</feature>
<feature type="compositionally biased region" description="Basic and acidic residues" evidence="3">
    <location>
        <begin position="173"/>
        <end position="183"/>
    </location>
</feature>
<dbReference type="SUPFAM" id="SSF88697">
    <property type="entry name" value="PUA domain-like"/>
    <property type="match status" value="1"/>
</dbReference>
<protein>
    <recommendedName>
        <fullName evidence="4">YDG domain-containing protein</fullName>
    </recommendedName>
</protein>
<reference evidence="5 6" key="1">
    <citation type="journal article" date="2023" name="G3 (Bethesda)">
        <title>A chromosome-level genome assembly of Zasmidium syzygii isolated from banana leaves.</title>
        <authorList>
            <person name="van Westerhoven A.C."/>
            <person name="Mehrabi R."/>
            <person name="Talebi R."/>
            <person name="Steentjes M.B.F."/>
            <person name="Corcolon B."/>
            <person name="Chong P.A."/>
            <person name="Kema G.H.J."/>
            <person name="Seidl M.F."/>
        </authorList>
    </citation>
    <scope>NUCLEOTIDE SEQUENCE [LARGE SCALE GENOMIC DNA]</scope>
    <source>
        <strain evidence="5 6">P124</strain>
    </source>
</reference>
<sequence length="563" mass="63105">MGNVQSQQEFEAAQAAAKEQGRQEMRKKLEELDKVQQARQQQALQAAFEKGQADAMEEGEVSDESRRDSGAVGGGVSVKKEKKEEPEEEVIPVKREPKVKEAASSERASERAAEKASLLDREAAAANELAAARRNSSRPGPADPLNAWSARKQPRQKAATEVAGRVTSSATSDSRRASSDVRSPKRTVSESGFADERRRSKKPSISTSSPATPRSPDQASEDRQPPEWYRQMKFEGSRGKEESEAEPLLNGLKIQIRKAQDIIKKPQGQSRKAQIELQPIFNEVRDKLHKVAFIKVSKKGLRNTRALDNENGLPLIFDKRFDQGVSWPFDIRADAEELYNKWYREDFETDLMRGINCGKPKSGKDKDRNDRSSDRLLDDYPKIDGNYYGNGKLLNGQWWPTQLTCLRDGAHASSQGGISGGSISLQEGAYSCIMSGGHGYGHDEDHGDWAWYCGTDCTDGTGNITESTLRMIHSVGKKNPVRLIRSHNLKSKWAPIKGFRYDGLYDVVEKERIDPEGNPRARYRFKLVRRDGQDPIRGGDGPERRPTVQEVEAYEKDKRLRGF</sequence>
<dbReference type="InterPro" id="IPR003105">
    <property type="entry name" value="SRA_YDG"/>
</dbReference>
<feature type="compositionally biased region" description="Low complexity" evidence="3">
    <location>
        <begin position="37"/>
        <end position="47"/>
    </location>
</feature>
<dbReference type="PANTHER" id="PTHR14140">
    <property type="entry name" value="E3 UBIQUITIN-PROTEIN LIGASE UHRF-RELATED"/>
    <property type="match status" value="1"/>
</dbReference>
<evidence type="ECO:0000313" key="6">
    <source>
        <dbReference type="Proteomes" id="UP001305779"/>
    </source>
</evidence>
<comment type="subcellular location">
    <subcellularLocation>
        <location evidence="2">Nucleus</location>
    </subcellularLocation>
</comment>
<dbReference type="Pfam" id="PF02182">
    <property type="entry name" value="SAD_SRA"/>
    <property type="match status" value="1"/>
</dbReference>
<accession>A0ABR0ESJ9</accession>
<evidence type="ECO:0000256" key="3">
    <source>
        <dbReference type="SAM" id="MobiDB-lite"/>
    </source>
</evidence>
<dbReference type="SMART" id="SM00466">
    <property type="entry name" value="SRA"/>
    <property type="match status" value="1"/>
</dbReference>
<name>A0ABR0ESJ9_ZASCE</name>
<evidence type="ECO:0000313" key="5">
    <source>
        <dbReference type="EMBL" id="KAK4503813.1"/>
    </source>
</evidence>
<keyword evidence="6" id="KW-1185">Reference proteome</keyword>
<feature type="region of interest" description="Disordered" evidence="3">
    <location>
        <begin position="358"/>
        <end position="377"/>
    </location>
</feature>
<feature type="compositionally biased region" description="Basic and acidic residues" evidence="3">
    <location>
        <begin position="540"/>
        <end position="563"/>
    </location>
</feature>
<feature type="compositionally biased region" description="Polar residues" evidence="3">
    <location>
        <begin position="203"/>
        <end position="218"/>
    </location>
</feature>
<dbReference type="Gene3D" id="2.30.280.10">
    <property type="entry name" value="SRA-YDG"/>
    <property type="match status" value="1"/>
</dbReference>
<organism evidence="5 6">
    <name type="scientific">Zasmidium cellare</name>
    <name type="common">Wine cellar mold</name>
    <name type="synonym">Racodium cellare</name>
    <dbReference type="NCBI Taxonomy" id="395010"/>
    <lineage>
        <taxon>Eukaryota</taxon>
        <taxon>Fungi</taxon>
        <taxon>Dikarya</taxon>
        <taxon>Ascomycota</taxon>
        <taxon>Pezizomycotina</taxon>
        <taxon>Dothideomycetes</taxon>
        <taxon>Dothideomycetidae</taxon>
        <taxon>Mycosphaerellales</taxon>
        <taxon>Mycosphaerellaceae</taxon>
        <taxon>Zasmidium</taxon>
    </lineage>
</organism>